<gene>
    <name evidence="2" type="ORF">HLI28_03555</name>
</gene>
<accession>A0A849K638</accession>
<sequence length="112" mass="10904">MAHLDLDTDDLAAAGRRAHAAADRLDPAAMADDLTGTGAGAAAGDPALGAAIDDLTAAWGPLRATLAATLEGLGDRLARTAATFDTAEGTTAQRVAAAAVTPAPVVRTDGAG</sequence>
<keyword evidence="3" id="KW-1185">Reference proteome</keyword>
<comment type="caution">
    <text evidence="2">The sequence shown here is derived from an EMBL/GenBank/DDBJ whole genome shotgun (WGS) entry which is preliminary data.</text>
</comment>
<evidence type="ECO:0008006" key="4">
    <source>
        <dbReference type="Google" id="ProtNLM"/>
    </source>
</evidence>
<dbReference type="RefSeq" id="WP_171246134.1">
    <property type="nucleotide sequence ID" value="NZ_JABFAJ010000006.1"/>
</dbReference>
<reference evidence="2 3" key="1">
    <citation type="submission" date="2020-05" db="EMBL/GenBank/DDBJ databases">
        <title>Genome sequence of Isoptericola sp. JC619 isolated from Chilika lagoon, India.</title>
        <authorList>
            <person name="Kumar D."/>
            <person name="Appam K."/>
            <person name="Gandham S."/>
            <person name="Uppada J."/>
            <person name="Sasikala C."/>
            <person name="Venkata Ramana C."/>
        </authorList>
    </citation>
    <scope>NUCLEOTIDE SEQUENCE [LARGE SCALE GENOMIC DNA]</scope>
    <source>
        <strain evidence="2 3">JC619</strain>
    </source>
</reference>
<dbReference type="EMBL" id="JABFAJ010000006">
    <property type="protein sequence ID" value="NNU26617.1"/>
    <property type="molecule type" value="Genomic_DNA"/>
</dbReference>
<proteinExistence type="predicted"/>
<evidence type="ECO:0000313" key="3">
    <source>
        <dbReference type="Proteomes" id="UP000557204"/>
    </source>
</evidence>
<feature type="region of interest" description="Disordered" evidence="1">
    <location>
        <begin position="16"/>
        <end position="37"/>
    </location>
</feature>
<name>A0A849K638_9MICO</name>
<evidence type="ECO:0000256" key="1">
    <source>
        <dbReference type="SAM" id="MobiDB-lite"/>
    </source>
</evidence>
<dbReference type="AlphaFoldDB" id="A0A849K638"/>
<dbReference type="Proteomes" id="UP000557204">
    <property type="component" value="Unassembled WGS sequence"/>
</dbReference>
<organism evidence="2 3">
    <name type="scientific">Isoptericola sediminis</name>
    <dbReference type="NCBI Taxonomy" id="2733572"/>
    <lineage>
        <taxon>Bacteria</taxon>
        <taxon>Bacillati</taxon>
        <taxon>Actinomycetota</taxon>
        <taxon>Actinomycetes</taxon>
        <taxon>Micrococcales</taxon>
        <taxon>Promicromonosporaceae</taxon>
        <taxon>Isoptericola</taxon>
    </lineage>
</organism>
<evidence type="ECO:0000313" key="2">
    <source>
        <dbReference type="EMBL" id="NNU26617.1"/>
    </source>
</evidence>
<protein>
    <recommendedName>
        <fullName evidence="4">Excreted virulence factor EspC (Type VII ESX diderm)</fullName>
    </recommendedName>
</protein>
<feature type="compositionally biased region" description="Low complexity" evidence="1">
    <location>
        <begin position="27"/>
        <end position="37"/>
    </location>
</feature>